<sequence length="708" mass="73815">MPVSLGDAQGTSSAVTSPTHTNHAQRGLQLTSSEALRAAIVNALTGVTLEGVLISWASETQAEVTLLKATIATESSSTLASAISNSEFVRSLSNELSKSVSLTAVPKISTVLVYPPSPPPPRPADPGGSVLPPLNNVTGPTLTVTRTAINQAMGFLWDQHAGRRSCCMGAGLHYCMLGCRCCRRSAQRPYQQLTSDATSSHLLYPSIQLAVVRVDSAFPTLAPAVSACDGHAITMVGAGFSRLPASSYCNFETVVATLLNSTHGQCVKPAVSNAPAGTRVQPLRVSATGQCFSNGAAEFTTYTAQVVSLSVTGAPYSTPVRLHIYGTGFPIASGSSCWFTNGTATLRTPATVDSSTQATCWSPSVAYPGRYRVYLSLNGLQVEPSLYTTPTFDAYDLAAVRVTQLVPPAVPLETSTALTIHGSGFAEYGSRFNSSSRQLVCKVGIQLISASMLDRSHIMCPLPAIAATGELSVSISLNGGADGTFAADERTLLAYAPPKITSITPSGGDAQGGEVVTISGSGFSATSASNVRCSFGGTLQLTKPTTVTDTQVVCLSTWGDESELGSSVGVSLNDGVSLHESSAIRFKYSGVYRPQLVDAFFSQDATKLLMQFASAETNQAGVSGKVNCRRFLDSSTVRSLRGSSVSEPECIWVSATTVVAFLAVGTAAAPGMRIAFLPGTIWPKSWNYPGSCSVPNAKCNTVSSTELP</sequence>
<dbReference type="EMBL" id="JBGBPQ010000016">
    <property type="protein sequence ID" value="KAL1508458.1"/>
    <property type="molecule type" value="Genomic_DNA"/>
</dbReference>
<feature type="domain" description="IPT/TIG" evidence="3">
    <location>
        <begin position="498"/>
        <end position="572"/>
    </location>
</feature>
<organism evidence="4 5">
    <name type="scientific">Prymnesium parvum</name>
    <name type="common">Toxic golden alga</name>
    <dbReference type="NCBI Taxonomy" id="97485"/>
    <lineage>
        <taxon>Eukaryota</taxon>
        <taxon>Haptista</taxon>
        <taxon>Haptophyta</taxon>
        <taxon>Prymnesiophyceae</taxon>
        <taxon>Prymnesiales</taxon>
        <taxon>Prymnesiaceae</taxon>
        <taxon>Prymnesium</taxon>
    </lineage>
</organism>
<proteinExistence type="predicted"/>
<dbReference type="Gene3D" id="2.60.40.10">
    <property type="entry name" value="Immunoglobulins"/>
    <property type="match status" value="3"/>
</dbReference>
<dbReference type="InterPro" id="IPR002909">
    <property type="entry name" value="IPT_dom"/>
</dbReference>
<reference evidence="4 5" key="1">
    <citation type="journal article" date="2024" name="Science">
        <title>Giant polyketide synthase enzymes in the biosynthesis of giant marine polyether toxins.</title>
        <authorList>
            <person name="Fallon T.R."/>
            <person name="Shende V.V."/>
            <person name="Wierzbicki I.H."/>
            <person name="Pendleton A.L."/>
            <person name="Watervoot N.F."/>
            <person name="Auber R.P."/>
            <person name="Gonzalez D.J."/>
            <person name="Wisecaver J.H."/>
            <person name="Moore B.S."/>
        </authorList>
    </citation>
    <scope>NUCLEOTIDE SEQUENCE [LARGE SCALE GENOMIC DNA]</scope>
    <source>
        <strain evidence="4 5">12B1</strain>
    </source>
</reference>
<protein>
    <recommendedName>
        <fullName evidence="3">IPT/TIG domain-containing protein</fullName>
    </recommendedName>
</protein>
<keyword evidence="1" id="KW-0732">Signal</keyword>
<dbReference type="InterPro" id="IPR013783">
    <property type="entry name" value="Ig-like_fold"/>
</dbReference>
<dbReference type="SUPFAM" id="SSF81296">
    <property type="entry name" value="E set domains"/>
    <property type="match status" value="2"/>
</dbReference>
<dbReference type="PANTHER" id="PTHR46769">
    <property type="entry name" value="POLYCYSTIC KIDNEY AND HEPATIC DISEASE 1 (AUTOSOMAL RECESSIVE)-LIKE 1"/>
    <property type="match status" value="1"/>
</dbReference>
<feature type="compositionally biased region" description="Polar residues" evidence="2">
    <location>
        <begin position="9"/>
        <end position="28"/>
    </location>
</feature>
<evidence type="ECO:0000313" key="4">
    <source>
        <dbReference type="EMBL" id="KAL1508458.1"/>
    </source>
</evidence>
<dbReference type="Proteomes" id="UP001515480">
    <property type="component" value="Unassembled WGS sequence"/>
</dbReference>
<comment type="caution">
    <text evidence="4">The sequence shown here is derived from an EMBL/GenBank/DDBJ whole genome shotgun (WGS) entry which is preliminary data.</text>
</comment>
<accession>A0AB34IZL4</accession>
<dbReference type="AlphaFoldDB" id="A0AB34IZL4"/>
<dbReference type="Pfam" id="PF01833">
    <property type="entry name" value="TIG"/>
    <property type="match status" value="2"/>
</dbReference>
<keyword evidence="5" id="KW-1185">Reference proteome</keyword>
<dbReference type="CDD" id="cd00102">
    <property type="entry name" value="IPT"/>
    <property type="match status" value="1"/>
</dbReference>
<evidence type="ECO:0000313" key="5">
    <source>
        <dbReference type="Proteomes" id="UP001515480"/>
    </source>
</evidence>
<gene>
    <name evidence="4" type="ORF">AB1Y20_004561</name>
</gene>
<evidence type="ECO:0000259" key="3">
    <source>
        <dbReference type="Pfam" id="PF01833"/>
    </source>
</evidence>
<evidence type="ECO:0000256" key="1">
    <source>
        <dbReference type="ARBA" id="ARBA00022729"/>
    </source>
</evidence>
<feature type="region of interest" description="Disordered" evidence="2">
    <location>
        <begin position="1"/>
        <end position="28"/>
    </location>
</feature>
<name>A0AB34IZL4_PRYPA</name>
<dbReference type="InterPro" id="IPR014756">
    <property type="entry name" value="Ig_E-set"/>
</dbReference>
<dbReference type="PANTHER" id="PTHR46769:SF2">
    <property type="entry name" value="FIBROCYSTIN-L ISOFORM 2 PRECURSOR-RELATED"/>
    <property type="match status" value="1"/>
</dbReference>
<dbReference type="InterPro" id="IPR052387">
    <property type="entry name" value="Fibrocystin"/>
</dbReference>
<evidence type="ECO:0000256" key="2">
    <source>
        <dbReference type="SAM" id="MobiDB-lite"/>
    </source>
</evidence>
<feature type="domain" description="IPT/TIG" evidence="3">
    <location>
        <begin position="402"/>
        <end position="481"/>
    </location>
</feature>